<keyword evidence="3" id="KW-1185">Reference proteome</keyword>
<dbReference type="Pfam" id="PF06568">
    <property type="entry name" value="YjiS-like"/>
    <property type="match status" value="1"/>
</dbReference>
<comment type="caution">
    <text evidence="2">The sequence shown here is derived from an EMBL/GenBank/DDBJ whole genome shotgun (WGS) entry which is preliminary data.</text>
</comment>
<accession>A0A8J3M5P0</accession>
<dbReference type="AlphaFoldDB" id="A0A8J3M5P0"/>
<proteinExistence type="predicted"/>
<gene>
    <name evidence="2" type="ORF">GCM10017056_14300</name>
</gene>
<protein>
    <recommendedName>
        <fullName evidence="1">YjiS-like domain-containing protein</fullName>
    </recommendedName>
</protein>
<reference evidence="2" key="2">
    <citation type="submission" date="2020-09" db="EMBL/GenBank/DDBJ databases">
        <authorList>
            <person name="Sun Q."/>
            <person name="Kim S."/>
        </authorList>
    </citation>
    <scope>NUCLEOTIDE SEQUENCE</scope>
    <source>
        <strain evidence="2">KCTC 42650</strain>
    </source>
</reference>
<dbReference type="InterPro" id="IPR009506">
    <property type="entry name" value="YjiS-like"/>
</dbReference>
<feature type="domain" description="YjiS-like" evidence="1">
    <location>
        <begin position="28"/>
        <end position="60"/>
    </location>
</feature>
<name>A0A8J3M5P0_9RHOB</name>
<dbReference type="Proteomes" id="UP000626220">
    <property type="component" value="Unassembled WGS sequence"/>
</dbReference>
<organism evidence="2 3">
    <name type="scientific">Seohaeicola zhoushanensis</name>
    <dbReference type="NCBI Taxonomy" id="1569283"/>
    <lineage>
        <taxon>Bacteria</taxon>
        <taxon>Pseudomonadati</taxon>
        <taxon>Pseudomonadota</taxon>
        <taxon>Alphaproteobacteria</taxon>
        <taxon>Rhodobacterales</taxon>
        <taxon>Roseobacteraceae</taxon>
        <taxon>Seohaeicola</taxon>
    </lineage>
</organism>
<evidence type="ECO:0000313" key="2">
    <source>
        <dbReference type="EMBL" id="GHF43542.1"/>
    </source>
</evidence>
<dbReference type="RefSeq" id="WP_189679338.1">
    <property type="nucleotide sequence ID" value="NZ_BNCJ01000002.1"/>
</dbReference>
<evidence type="ECO:0000259" key="1">
    <source>
        <dbReference type="Pfam" id="PF06568"/>
    </source>
</evidence>
<dbReference type="EMBL" id="BNCJ01000002">
    <property type="protein sequence ID" value="GHF43542.1"/>
    <property type="molecule type" value="Genomic_DNA"/>
</dbReference>
<reference evidence="2" key="1">
    <citation type="journal article" date="2014" name="Int. J. Syst. Evol. Microbiol.">
        <title>Complete genome sequence of Corynebacterium casei LMG S-19264T (=DSM 44701T), isolated from a smear-ripened cheese.</title>
        <authorList>
            <consortium name="US DOE Joint Genome Institute (JGI-PGF)"/>
            <person name="Walter F."/>
            <person name="Albersmeier A."/>
            <person name="Kalinowski J."/>
            <person name="Ruckert C."/>
        </authorList>
    </citation>
    <scope>NUCLEOTIDE SEQUENCE</scope>
    <source>
        <strain evidence="2">KCTC 42650</strain>
    </source>
</reference>
<evidence type="ECO:0000313" key="3">
    <source>
        <dbReference type="Proteomes" id="UP000626220"/>
    </source>
</evidence>
<sequence>MAQTLRASAHGFTFGDRVAALWTSVKAAHARRKVYRQTYAELAGLSDKELADLGLHRSGIRRIALEHAYGL</sequence>